<proteinExistence type="inferred from homology"/>
<feature type="domain" description="CATSPERD/E C-terminal" evidence="15">
    <location>
        <begin position="198"/>
        <end position="392"/>
    </location>
</feature>
<dbReference type="PANTHER" id="PTHR33722">
    <property type="entry name" value="CATION CHANNEL SPERM-ASSOCIATED PROTEIN SUBUNIT DELTA-RELATED"/>
    <property type="match status" value="1"/>
</dbReference>
<evidence type="ECO:0000313" key="17">
    <source>
        <dbReference type="RefSeq" id="XP_022247920.1"/>
    </source>
</evidence>
<dbReference type="Pfam" id="PF22850">
    <property type="entry name" value="CATSPERD-E_C"/>
    <property type="match status" value="1"/>
</dbReference>
<evidence type="ECO:0000256" key="10">
    <source>
        <dbReference type="ARBA" id="ARBA00023180"/>
    </source>
</evidence>
<evidence type="ECO:0000256" key="1">
    <source>
        <dbReference type="ARBA" id="ARBA00010246"/>
    </source>
</evidence>
<evidence type="ECO:0000256" key="14">
    <source>
        <dbReference type="SAM" id="SignalP"/>
    </source>
</evidence>
<evidence type="ECO:0000256" key="6">
    <source>
        <dbReference type="ARBA" id="ARBA00022989"/>
    </source>
</evidence>
<evidence type="ECO:0000256" key="2">
    <source>
        <dbReference type="ARBA" id="ARBA00022475"/>
    </source>
</evidence>
<dbReference type="PANTHER" id="PTHR33722:SF1">
    <property type="entry name" value="CATION CHANNEL SPERM-ASSOCIATED AUXILIARY SUBUNIT DELTA"/>
    <property type="match status" value="1"/>
</dbReference>
<keyword evidence="9" id="KW-1015">Disulfide bond</keyword>
<keyword evidence="5" id="KW-0282">Flagellum</keyword>
<feature type="chain" id="PRO_5047513162" evidence="14">
    <location>
        <begin position="19"/>
        <end position="419"/>
    </location>
</feature>
<feature type="signal peptide" evidence="14">
    <location>
        <begin position="1"/>
        <end position="18"/>
    </location>
</feature>
<evidence type="ECO:0000256" key="13">
    <source>
        <dbReference type="SAM" id="Phobius"/>
    </source>
</evidence>
<keyword evidence="6 13" id="KW-1133">Transmembrane helix</keyword>
<evidence type="ECO:0000256" key="12">
    <source>
        <dbReference type="ARBA" id="ARBA00037793"/>
    </source>
</evidence>
<keyword evidence="2" id="KW-1003">Cell membrane</keyword>
<keyword evidence="4 14" id="KW-0732">Signal</keyword>
<evidence type="ECO:0000256" key="7">
    <source>
        <dbReference type="ARBA" id="ARBA00023069"/>
    </source>
</evidence>
<feature type="transmembrane region" description="Helical" evidence="13">
    <location>
        <begin position="372"/>
        <end position="397"/>
    </location>
</feature>
<evidence type="ECO:0000313" key="16">
    <source>
        <dbReference type="Proteomes" id="UP000694941"/>
    </source>
</evidence>
<keyword evidence="10" id="KW-0325">Glycoprotein</keyword>
<evidence type="ECO:0000256" key="3">
    <source>
        <dbReference type="ARBA" id="ARBA00022692"/>
    </source>
</evidence>
<evidence type="ECO:0000259" key="15">
    <source>
        <dbReference type="Pfam" id="PF22850"/>
    </source>
</evidence>
<reference evidence="17" key="1">
    <citation type="submission" date="2025-08" db="UniProtKB">
        <authorList>
            <consortium name="RefSeq"/>
        </authorList>
    </citation>
    <scope>IDENTIFICATION</scope>
    <source>
        <tissue evidence="17">Muscle</tissue>
    </source>
</reference>
<keyword evidence="11" id="KW-0966">Cell projection</keyword>
<accession>A0ABM1SWB4</accession>
<sequence>MVVVLLQLVLLIVRSVEVILTEQEDNSQKGTNGTCFETAFLTISPNVKVLYIDKGETFILTVQLARLSWGPSQVMARTSEPNIVFIKAKYVSKEVLSTRVNRDSWEFFITGHKKLQRNKQQMETNVVVAGVSTDSKCNPHIEKKIRVIIGCPPSKSISVEEDTSYCPKHISSVFKIPKNFYKNDIVKSIMNKKYSFDDDGNLLVPYLLDDWGCPFTSLYLGNFIPGLQLMSNGKKVGLLSVDFVVHEIHGNEDFAYSNTVEKAGCSWKPQSWSEMIKKCNSCNPDSAWSRENYQSCFVEGPESQLLRDADLSIEYQVLNSAADNKLLWSSESANFYVFEAIVMDSNLSYCDLRTKFAVIIHGLPVKHILPTLVILFSTLIYLSISILVCFCIHYYSLKYKLGVEKKLQIMDEILKQKEK</sequence>
<evidence type="ECO:0000256" key="9">
    <source>
        <dbReference type="ARBA" id="ARBA00023157"/>
    </source>
</evidence>
<evidence type="ECO:0000256" key="5">
    <source>
        <dbReference type="ARBA" id="ARBA00022846"/>
    </source>
</evidence>
<name>A0ABM1SWB4_LIMPO</name>
<evidence type="ECO:0000256" key="4">
    <source>
        <dbReference type="ARBA" id="ARBA00022729"/>
    </source>
</evidence>
<gene>
    <name evidence="17" type="primary">LOC111087037</name>
</gene>
<keyword evidence="7" id="KW-0969">Cilium</keyword>
<dbReference type="Proteomes" id="UP000694941">
    <property type="component" value="Unplaced"/>
</dbReference>
<keyword evidence="3 13" id="KW-0812">Transmembrane</keyword>
<comment type="similarity">
    <text evidence="1">Belongs to the CATSPERD family.</text>
</comment>
<organism evidence="16 17">
    <name type="scientific">Limulus polyphemus</name>
    <name type="common">Atlantic horseshoe crab</name>
    <dbReference type="NCBI Taxonomy" id="6850"/>
    <lineage>
        <taxon>Eukaryota</taxon>
        <taxon>Metazoa</taxon>
        <taxon>Ecdysozoa</taxon>
        <taxon>Arthropoda</taxon>
        <taxon>Chelicerata</taxon>
        <taxon>Merostomata</taxon>
        <taxon>Xiphosura</taxon>
        <taxon>Limulidae</taxon>
        <taxon>Limulus</taxon>
    </lineage>
</organism>
<keyword evidence="8 13" id="KW-0472">Membrane</keyword>
<protein>
    <submittedName>
        <fullName evidence="17">Cation channel sperm-associated protein subunit epsilon-like isoform X1</fullName>
    </submittedName>
</protein>
<dbReference type="InterPro" id="IPR053814">
    <property type="entry name" value="CATSPERD/E_C"/>
</dbReference>
<comment type="subcellular location">
    <subcellularLocation>
        <location evidence="12">Cell projection</location>
        <location evidence="12">Cilium</location>
        <location evidence="12">Flagellum membrane</location>
        <topology evidence="12">Single-pass type I membrane protein</topology>
    </subcellularLocation>
</comment>
<keyword evidence="16" id="KW-1185">Reference proteome</keyword>
<dbReference type="GeneID" id="111087037"/>
<evidence type="ECO:0000256" key="8">
    <source>
        <dbReference type="ARBA" id="ARBA00023136"/>
    </source>
</evidence>
<dbReference type="RefSeq" id="XP_022247920.1">
    <property type="nucleotide sequence ID" value="XM_022392212.1"/>
</dbReference>
<dbReference type="InterPro" id="IPR028751">
    <property type="entry name" value="CATSPERD/E"/>
</dbReference>
<evidence type="ECO:0000256" key="11">
    <source>
        <dbReference type="ARBA" id="ARBA00023273"/>
    </source>
</evidence>